<dbReference type="PaxDb" id="6945-B7QBB9"/>
<gene>
    <name evidence="3" type="ORF">IscW_ISCW021893</name>
</gene>
<dbReference type="EMBL" id="DS900280">
    <property type="protein sequence ID" value="EEC16141.1"/>
    <property type="molecule type" value="Genomic_DNA"/>
</dbReference>
<evidence type="ECO:0000313" key="3">
    <source>
        <dbReference type="EMBL" id="EEC16141.1"/>
    </source>
</evidence>
<dbReference type="EMBL" id="ABJB010060956">
    <property type="status" value="NOT_ANNOTATED_CDS"/>
    <property type="molecule type" value="Genomic_DNA"/>
</dbReference>
<dbReference type="EnsemblMetazoa" id="ISCW021893-RA">
    <property type="protein sequence ID" value="ISCW021893-PA"/>
    <property type="gene ID" value="ISCW021893"/>
</dbReference>
<dbReference type="PANTHER" id="PTHR24253:SF153">
    <property type="entry name" value="SERINE PROTEASE HEPSIN"/>
    <property type="match status" value="1"/>
</dbReference>
<dbReference type="GO" id="GO:0005615">
    <property type="term" value="C:extracellular space"/>
    <property type="evidence" value="ECO:0000318"/>
    <property type="project" value="GO_Central"/>
</dbReference>
<dbReference type="InParanoid" id="B7QBB9"/>
<keyword evidence="1" id="KW-1015">Disulfide bond</keyword>
<organism>
    <name type="scientific">Ixodes scapularis</name>
    <name type="common">Black-legged tick</name>
    <name type="synonym">Deer tick</name>
    <dbReference type="NCBI Taxonomy" id="6945"/>
    <lineage>
        <taxon>Eukaryota</taxon>
        <taxon>Metazoa</taxon>
        <taxon>Ecdysozoa</taxon>
        <taxon>Arthropoda</taxon>
        <taxon>Chelicerata</taxon>
        <taxon>Arachnida</taxon>
        <taxon>Acari</taxon>
        <taxon>Parasitiformes</taxon>
        <taxon>Ixodida</taxon>
        <taxon>Ixodoidea</taxon>
        <taxon>Ixodidae</taxon>
        <taxon>Ixodinae</taxon>
        <taxon>Ixodes</taxon>
    </lineage>
</organism>
<dbReference type="EMBL" id="ABJB010669285">
    <property type="status" value="NOT_ANNOTATED_CDS"/>
    <property type="molecule type" value="Genomic_DNA"/>
</dbReference>
<dbReference type="GO" id="GO:0006508">
    <property type="term" value="P:proteolysis"/>
    <property type="evidence" value="ECO:0000318"/>
    <property type="project" value="GO_Central"/>
</dbReference>
<dbReference type="EC" id="3.4.21.4" evidence="3"/>
<dbReference type="Proteomes" id="UP000001555">
    <property type="component" value="Unassembled WGS sequence"/>
</dbReference>
<keyword evidence="3" id="KW-0378">Hydrolase</keyword>
<accession>B7QBB9</accession>
<dbReference type="OrthoDB" id="6357057at2759"/>
<dbReference type="STRING" id="6945.B7QBB9"/>
<dbReference type="SMART" id="SM00020">
    <property type="entry name" value="Tryp_SPc"/>
    <property type="match status" value="1"/>
</dbReference>
<dbReference type="GO" id="GO:0004252">
    <property type="term" value="F:serine-type endopeptidase activity"/>
    <property type="evidence" value="ECO:0000318"/>
    <property type="project" value="GO_Central"/>
</dbReference>
<dbReference type="MEROPS" id="S01.220"/>
<reference evidence="4" key="2">
    <citation type="submission" date="2020-05" db="UniProtKB">
        <authorList>
            <consortium name="EnsemblMetazoa"/>
        </authorList>
    </citation>
    <scope>IDENTIFICATION</scope>
    <source>
        <strain evidence="4">wikel</strain>
    </source>
</reference>
<dbReference type="InterPro" id="IPR009003">
    <property type="entry name" value="Peptidase_S1_PA"/>
</dbReference>
<dbReference type="InterPro" id="IPR043504">
    <property type="entry name" value="Peptidase_S1_PA_chymotrypsin"/>
</dbReference>
<dbReference type="FunFam" id="2.40.10.10:FF:000312">
    <property type="entry name" value="Coagulation factor precursor, putative"/>
    <property type="match status" value="1"/>
</dbReference>
<sequence>MPLFDCKELEDQMSQGKFPPLCSIQKRVPYACCPRNETLPLEPIQVDVMARALKTSELDYENGLSHCFYKSPNGTQYLARIGEVKISGTKKNSTLERNVTSVVVHPDYNERQHYADVALLVLDAPARRRRLRRPFACLPDAGAEPDKDQAIVLGWGHDAFGGRVHSHLQEVRVPLVANDVCDESYRSLENYAREFPRGVNDDFVCAGNLTYGGVDACQQDSGGPLVMETTRNGQNVFEVIGVVSFGVGCGSPNFPGVYARVSTYRDWILKTMTQVLPDSQIGLVRDF</sequence>
<dbReference type="VEuPathDB" id="VectorBase:ISCP_003187"/>
<protein>
    <submittedName>
        <fullName evidence="3">Coagulation factor, putative</fullName>
        <ecNumber evidence="3">3.4.21.4</ecNumber>
    </submittedName>
</protein>
<keyword evidence="5" id="KW-1185">Reference proteome</keyword>
<name>B7QBB9_IXOSC</name>
<reference evidence="3 5" key="1">
    <citation type="submission" date="2008-03" db="EMBL/GenBank/DDBJ databases">
        <title>Annotation of Ixodes scapularis.</title>
        <authorList>
            <consortium name="Ixodes scapularis Genome Project Consortium"/>
            <person name="Caler E."/>
            <person name="Hannick L.I."/>
            <person name="Bidwell S."/>
            <person name="Joardar V."/>
            <person name="Thiagarajan M."/>
            <person name="Amedeo P."/>
            <person name="Galinsky K.J."/>
            <person name="Schobel S."/>
            <person name="Inman J."/>
            <person name="Hostetler J."/>
            <person name="Miller J."/>
            <person name="Hammond M."/>
            <person name="Megy K."/>
            <person name="Lawson D."/>
            <person name="Kodira C."/>
            <person name="Sutton G."/>
            <person name="Meyer J."/>
            <person name="Hill C.A."/>
            <person name="Birren B."/>
            <person name="Nene V."/>
            <person name="Collins F."/>
            <person name="Alarcon-Chaidez F."/>
            <person name="Wikel S."/>
            <person name="Strausberg R."/>
        </authorList>
    </citation>
    <scope>NUCLEOTIDE SEQUENCE [LARGE SCALE GENOMIC DNA]</scope>
    <source>
        <strain evidence="5">Wikel</strain>
        <strain evidence="3">Wikel colony</strain>
    </source>
</reference>
<evidence type="ECO:0000313" key="5">
    <source>
        <dbReference type="Proteomes" id="UP000001555"/>
    </source>
</evidence>
<dbReference type="CDD" id="cd00190">
    <property type="entry name" value="Tryp_SPc"/>
    <property type="match status" value="1"/>
</dbReference>
<dbReference type="EMBL" id="ABJB010067051">
    <property type="status" value="NOT_ANNOTATED_CDS"/>
    <property type="molecule type" value="Genomic_DNA"/>
</dbReference>
<dbReference type="InterPro" id="IPR001254">
    <property type="entry name" value="Trypsin_dom"/>
</dbReference>
<dbReference type="PROSITE" id="PS50240">
    <property type="entry name" value="TRYPSIN_DOM"/>
    <property type="match status" value="1"/>
</dbReference>
<proteinExistence type="predicted"/>
<dbReference type="Pfam" id="PF00089">
    <property type="entry name" value="Trypsin"/>
    <property type="match status" value="1"/>
</dbReference>
<dbReference type="SUPFAM" id="SSF50494">
    <property type="entry name" value="Trypsin-like serine proteases"/>
    <property type="match status" value="1"/>
</dbReference>
<dbReference type="VEuPathDB" id="VectorBase:ISCI021893"/>
<dbReference type="AlphaFoldDB" id="B7QBB9"/>
<evidence type="ECO:0000259" key="2">
    <source>
        <dbReference type="PROSITE" id="PS50240"/>
    </source>
</evidence>
<dbReference type="Gene3D" id="2.40.10.10">
    <property type="entry name" value="Trypsin-like serine proteases"/>
    <property type="match status" value="1"/>
</dbReference>
<dbReference type="HOGENOM" id="CLU_006842_13_1_1"/>
<evidence type="ECO:0000313" key="4">
    <source>
        <dbReference type="EnsemblMetazoa" id="ISCW021893-PA"/>
    </source>
</evidence>
<dbReference type="EMBL" id="ABJB010098479">
    <property type="status" value="NOT_ANNOTATED_CDS"/>
    <property type="molecule type" value="Genomic_DNA"/>
</dbReference>
<evidence type="ECO:0000256" key="1">
    <source>
        <dbReference type="ARBA" id="ARBA00023157"/>
    </source>
</evidence>
<dbReference type="PANTHER" id="PTHR24253">
    <property type="entry name" value="TRANSMEMBRANE PROTEASE SERINE"/>
    <property type="match status" value="1"/>
</dbReference>
<dbReference type="VEuPathDB" id="VectorBase:ISCW021893"/>
<feature type="domain" description="Peptidase S1" evidence="2">
    <location>
        <begin position="65"/>
        <end position="273"/>
    </location>
</feature>